<sequence length="127" mass="13077">MSNIVSFLFIPGIFLSFSCCALAGRDMPNTNPKISDKKLQPDSFIPYDGTVLIPGFGRVVVPPKGSHVNPFAYNPITGTNTGSGLIIPNPGFGSGPGNIPGGDDTLVPNPGVEVPTGGTITAPSSRH</sequence>
<feature type="region of interest" description="Disordered" evidence="1">
    <location>
        <begin position="89"/>
        <end position="127"/>
    </location>
</feature>
<dbReference type="EMBL" id="JAJAGQ010000003">
    <property type="protein sequence ID" value="KAJ8568927.1"/>
    <property type="molecule type" value="Genomic_DNA"/>
</dbReference>
<gene>
    <name evidence="3" type="ORF">K7X08_032664</name>
</gene>
<organism evidence="3 4">
    <name type="scientific">Anisodus acutangulus</name>
    <dbReference type="NCBI Taxonomy" id="402998"/>
    <lineage>
        <taxon>Eukaryota</taxon>
        <taxon>Viridiplantae</taxon>
        <taxon>Streptophyta</taxon>
        <taxon>Embryophyta</taxon>
        <taxon>Tracheophyta</taxon>
        <taxon>Spermatophyta</taxon>
        <taxon>Magnoliopsida</taxon>
        <taxon>eudicotyledons</taxon>
        <taxon>Gunneridae</taxon>
        <taxon>Pentapetalae</taxon>
        <taxon>asterids</taxon>
        <taxon>lamiids</taxon>
        <taxon>Solanales</taxon>
        <taxon>Solanaceae</taxon>
        <taxon>Solanoideae</taxon>
        <taxon>Hyoscyameae</taxon>
        <taxon>Anisodus</taxon>
    </lineage>
</organism>
<evidence type="ECO:0000256" key="1">
    <source>
        <dbReference type="SAM" id="MobiDB-lite"/>
    </source>
</evidence>
<evidence type="ECO:0000313" key="4">
    <source>
        <dbReference type="Proteomes" id="UP001152561"/>
    </source>
</evidence>
<evidence type="ECO:0000313" key="3">
    <source>
        <dbReference type="EMBL" id="KAJ8568927.1"/>
    </source>
</evidence>
<proteinExistence type="predicted"/>
<accession>A0A9Q1MUU8</accession>
<feature type="chain" id="PRO_5040206867" description="Cell wall protein" evidence="2">
    <location>
        <begin position="24"/>
        <end position="127"/>
    </location>
</feature>
<keyword evidence="2" id="KW-0732">Signal</keyword>
<dbReference type="Proteomes" id="UP001152561">
    <property type="component" value="Unassembled WGS sequence"/>
</dbReference>
<comment type="caution">
    <text evidence="3">The sequence shown here is derived from an EMBL/GenBank/DDBJ whole genome shotgun (WGS) entry which is preliminary data.</text>
</comment>
<dbReference type="PANTHER" id="PTHR36733:SF1">
    <property type="entry name" value="CELL WALL PROTEIN-RELATED"/>
    <property type="match status" value="1"/>
</dbReference>
<feature type="signal peptide" evidence="2">
    <location>
        <begin position="1"/>
        <end position="23"/>
    </location>
</feature>
<feature type="compositionally biased region" description="Polar residues" evidence="1">
    <location>
        <begin position="118"/>
        <end position="127"/>
    </location>
</feature>
<dbReference type="PANTHER" id="PTHR36733">
    <property type="entry name" value="CELL WALL PROTEIN-RELATED"/>
    <property type="match status" value="1"/>
</dbReference>
<dbReference type="AlphaFoldDB" id="A0A9Q1MUU8"/>
<dbReference type="InterPro" id="IPR034565">
    <property type="entry name" value="Put_cell_wall"/>
</dbReference>
<protein>
    <recommendedName>
        <fullName evidence="5">Cell wall protein</fullName>
    </recommendedName>
</protein>
<evidence type="ECO:0008006" key="5">
    <source>
        <dbReference type="Google" id="ProtNLM"/>
    </source>
</evidence>
<dbReference type="OrthoDB" id="1291062at2759"/>
<evidence type="ECO:0000256" key="2">
    <source>
        <dbReference type="SAM" id="SignalP"/>
    </source>
</evidence>
<keyword evidence="4" id="KW-1185">Reference proteome</keyword>
<name>A0A9Q1MUU8_9SOLA</name>
<reference evidence="4" key="1">
    <citation type="journal article" date="2023" name="Proc. Natl. Acad. Sci. U.S.A.">
        <title>Genomic and structural basis for evolution of tropane alkaloid biosynthesis.</title>
        <authorList>
            <person name="Wanga Y.-J."/>
            <person name="Taina T."/>
            <person name="Yua J.-Y."/>
            <person name="Lia J."/>
            <person name="Xua B."/>
            <person name="Chenc J."/>
            <person name="D'Auriad J.C."/>
            <person name="Huanga J.-P."/>
            <person name="Huanga S.-X."/>
        </authorList>
    </citation>
    <scope>NUCLEOTIDE SEQUENCE [LARGE SCALE GENOMIC DNA]</scope>
    <source>
        <strain evidence="4">cv. KIB-2019</strain>
    </source>
</reference>